<keyword evidence="1" id="KW-0732">Signal</keyword>
<feature type="chain" id="PRO_5038944627" description="DUF5105 domain-containing protein" evidence="1">
    <location>
        <begin position="27"/>
        <end position="213"/>
    </location>
</feature>
<gene>
    <name evidence="2" type="ORF">BGI42_13755</name>
</gene>
<evidence type="ECO:0008006" key="4">
    <source>
        <dbReference type="Google" id="ProtNLM"/>
    </source>
</evidence>
<dbReference type="STRING" id="394958.BGI42_13755"/>
<evidence type="ECO:0000256" key="1">
    <source>
        <dbReference type="SAM" id="SignalP"/>
    </source>
</evidence>
<evidence type="ECO:0000313" key="2">
    <source>
        <dbReference type="EMBL" id="AOR24733.1"/>
    </source>
</evidence>
<dbReference type="EMBL" id="CP017253">
    <property type="protein sequence ID" value="AOR24733.1"/>
    <property type="molecule type" value="Genomic_DNA"/>
</dbReference>
<dbReference type="AlphaFoldDB" id="A0A1D7XMZ9"/>
<reference evidence="3" key="1">
    <citation type="submission" date="2016-09" db="EMBL/GenBank/DDBJ databases">
        <title>Genomics of Clostridium taeniosporum, an organism which forms endospores with ribbon-like appendages.</title>
        <authorList>
            <person name="Walker J.R."/>
        </authorList>
    </citation>
    <scope>NUCLEOTIDE SEQUENCE [LARGE SCALE GENOMIC DNA]</scope>
    <source>
        <strain evidence="3">1/k</strain>
    </source>
</reference>
<dbReference type="RefSeq" id="WP_069680856.1">
    <property type="nucleotide sequence ID" value="NZ_CP017253.2"/>
</dbReference>
<sequence length="213" mass="23995">MKMKRLMSICAISLAVACCTSASAFAAQTTEGREASAKKLAISFFKENQVIEGIDIRIDTPIEDYATDGLIKEFENLAKDLGINTFDKTKGIKENLEKIKENQNTLKTTKNLNIIKKFVKGKLNNYEEAENLANVIKRDFKVAKYGDLKIGKNINGKTTATLEKNNKILFQVNTDNIYNMKNELSGIDSWSQLKTAIKKYAPNSILNYYKMTK</sequence>
<accession>A0A1D7XMZ9</accession>
<keyword evidence="3" id="KW-1185">Reference proteome</keyword>
<dbReference type="PROSITE" id="PS51257">
    <property type="entry name" value="PROKAR_LIPOPROTEIN"/>
    <property type="match status" value="1"/>
</dbReference>
<feature type="signal peptide" evidence="1">
    <location>
        <begin position="1"/>
        <end position="26"/>
    </location>
</feature>
<dbReference type="KEGG" id="ctae:BGI42_13755"/>
<dbReference type="Proteomes" id="UP000094652">
    <property type="component" value="Chromosome"/>
</dbReference>
<name>A0A1D7XMZ9_9CLOT</name>
<organism evidence="2 3">
    <name type="scientific">Clostridium taeniosporum</name>
    <dbReference type="NCBI Taxonomy" id="394958"/>
    <lineage>
        <taxon>Bacteria</taxon>
        <taxon>Bacillati</taxon>
        <taxon>Bacillota</taxon>
        <taxon>Clostridia</taxon>
        <taxon>Eubacteriales</taxon>
        <taxon>Clostridiaceae</taxon>
        <taxon>Clostridium</taxon>
    </lineage>
</organism>
<protein>
    <recommendedName>
        <fullName evidence="4">DUF5105 domain-containing protein</fullName>
    </recommendedName>
</protein>
<proteinExistence type="predicted"/>
<evidence type="ECO:0000313" key="3">
    <source>
        <dbReference type="Proteomes" id="UP000094652"/>
    </source>
</evidence>